<dbReference type="Proteomes" id="UP000765160">
    <property type="component" value="Unassembled WGS sequence"/>
</dbReference>
<dbReference type="RefSeq" id="WP_168051712.1">
    <property type="nucleotide sequence ID" value="NZ_JAATJR010000005.1"/>
</dbReference>
<evidence type="ECO:0000313" key="5">
    <source>
        <dbReference type="Proteomes" id="UP000765160"/>
    </source>
</evidence>
<dbReference type="InterPro" id="IPR011051">
    <property type="entry name" value="RmlC_Cupin_sf"/>
</dbReference>
<keyword evidence="5" id="KW-1185">Reference proteome</keyword>
<dbReference type="SUPFAM" id="SSF51182">
    <property type="entry name" value="RmlC-like cupins"/>
    <property type="match status" value="1"/>
</dbReference>
<dbReference type="SUPFAM" id="SSF47413">
    <property type="entry name" value="lambda repressor-like DNA-binding domains"/>
    <property type="match status" value="1"/>
</dbReference>
<dbReference type="PANTHER" id="PTHR46797">
    <property type="entry name" value="HTH-TYPE TRANSCRIPTIONAL REGULATOR"/>
    <property type="match status" value="1"/>
</dbReference>
<organism evidence="4 5">
    <name type="scientific">Falsiroseomonas frigidaquae</name>
    <dbReference type="NCBI Taxonomy" id="487318"/>
    <lineage>
        <taxon>Bacteria</taxon>
        <taxon>Pseudomonadati</taxon>
        <taxon>Pseudomonadota</taxon>
        <taxon>Alphaproteobacteria</taxon>
        <taxon>Acetobacterales</taxon>
        <taxon>Roseomonadaceae</taxon>
        <taxon>Falsiroseomonas</taxon>
    </lineage>
</organism>
<sequence>MPSTGKQAPATEVPDEDQAGLGGRLRAQRIAAGLSLAGLAAATGLTKGYLSKVERGVGQPSIGTVFRLAEALRVPVGQLLASGATPSDTADVARAEAAPPSPPGEALHLRPLLPGGPGRLIALEMWPPMEPRPAEDPSTHAGEELLHILSGRMEILFESEALVLETGDTLRFDARRPHRTRSLGVERARVLVVLTAEG</sequence>
<feature type="domain" description="HTH cro/C1-type" evidence="3">
    <location>
        <begin position="25"/>
        <end position="79"/>
    </location>
</feature>
<dbReference type="Gene3D" id="1.10.260.40">
    <property type="entry name" value="lambda repressor-like DNA-binding domains"/>
    <property type="match status" value="1"/>
</dbReference>
<dbReference type="PROSITE" id="PS50943">
    <property type="entry name" value="HTH_CROC1"/>
    <property type="match status" value="1"/>
</dbReference>
<dbReference type="PANTHER" id="PTHR46797:SF1">
    <property type="entry name" value="METHYLPHOSPHONATE SYNTHASE"/>
    <property type="match status" value="1"/>
</dbReference>
<protein>
    <submittedName>
        <fullName evidence="4">Helix-turn-helix transcriptional regulator</fullName>
    </submittedName>
</protein>
<dbReference type="CDD" id="cd00093">
    <property type="entry name" value="HTH_XRE"/>
    <property type="match status" value="1"/>
</dbReference>
<dbReference type="EMBL" id="JAAVTX010000005">
    <property type="protein sequence ID" value="NKE46955.1"/>
    <property type="molecule type" value="Genomic_DNA"/>
</dbReference>
<dbReference type="Gene3D" id="2.60.120.10">
    <property type="entry name" value="Jelly Rolls"/>
    <property type="match status" value="1"/>
</dbReference>
<dbReference type="InterPro" id="IPR013096">
    <property type="entry name" value="Cupin_2"/>
</dbReference>
<dbReference type="Pfam" id="PF01381">
    <property type="entry name" value="HTH_3"/>
    <property type="match status" value="1"/>
</dbReference>
<reference evidence="4 5" key="1">
    <citation type="submission" date="2020-03" db="EMBL/GenBank/DDBJ databases">
        <title>Roseomonas selenitidurans sp. nov. isolated from soil.</title>
        <authorList>
            <person name="Liu H."/>
        </authorList>
    </citation>
    <scope>NUCLEOTIDE SEQUENCE [LARGE SCALE GENOMIC DNA]</scope>
    <source>
        <strain evidence="4 5">JCM 15073</strain>
    </source>
</reference>
<dbReference type="InterPro" id="IPR050807">
    <property type="entry name" value="TransReg_Diox_bact_type"/>
</dbReference>
<dbReference type="Pfam" id="PF07883">
    <property type="entry name" value="Cupin_2"/>
    <property type="match status" value="1"/>
</dbReference>
<dbReference type="InterPro" id="IPR014710">
    <property type="entry name" value="RmlC-like_jellyroll"/>
</dbReference>
<name>A0ABX1F3N0_9PROT</name>
<evidence type="ECO:0000256" key="2">
    <source>
        <dbReference type="SAM" id="MobiDB-lite"/>
    </source>
</evidence>
<dbReference type="InterPro" id="IPR010982">
    <property type="entry name" value="Lambda_DNA-bd_dom_sf"/>
</dbReference>
<evidence type="ECO:0000313" key="4">
    <source>
        <dbReference type="EMBL" id="NKE46955.1"/>
    </source>
</evidence>
<dbReference type="InterPro" id="IPR001387">
    <property type="entry name" value="Cro/C1-type_HTH"/>
</dbReference>
<accession>A0ABX1F3N0</accession>
<evidence type="ECO:0000259" key="3">
    <source>
        <dbReference type="PROSITE" id="PS50943"/>
    </source>
</evidence>
<keyword evidence="1" id="KW-0238">DNA-binding</keyword>
<proteinExistence type="predicted"/>
<evidence type="ECO:0000256" key="1">
    <source>
        <dbReference type="ARBA" id="ARBA00023125"/>
    </source>
</evidence>
<feature type="region of interest" description="Disordered" evidence="2">
    <location>
        <begin position="1"/>
        <end position="20"/>
    </location>
</feature>
<feature type="region of interest" description="Disordered" evidence="2">
    <location>
        <begin position="84"/>
        <end position="108"/>
    </location>
</feature>
<dbReference type="CDD" id="cd02209">
    <property type="entry name" value="cupin_XRE_C"/>
    <property type="match status" value="1"/>
</dbReference>
<dbReference type="SMART" id="SM00530">
    <property type="entry name" value="HTH_XRE"/>
    <property type="match status" value="1"/>
</dbReference>
<gene>
    <name evidence="4" type="ORF">HB662_19400</name>
</gene>
<comment type="caution">
    <text evidence="4">The sequence shown here is derived from an EMBL/GenBank/DDBJ whole genome shotgun (WGS) entry which is preliminary data.</text>
</comment>